<dbReference type="AlphaFoldDB" id="A0A2P8H285"/>
<evidence type="ECO:0000256" key="2">
    <source>
        <dbReference type="ARBA" id="ARBA00005695"/>
    </source>
</evidence>
<keyword evidence="7" id="KW-1185">Reference proteome</keyword>
<keyword evidence="4" id="KW-0732">Signal</keyword>
<sequence length="546" mass="61576">MNKKLVGLFHLILVFVLLLSACSGGNESAPSESGGTVSEEDKQGGTLVYGRGADAVSLDPINVTDGESIRVTHNIFETLLEYDENLELQPKLATEYNSSEDGLTWTFQLREGVKFHDGTDFNADAVVFNFERWMDPENPYHKGDFPYYPFLYGGFKGDENHLIEHVKATGEHELEIKLKRKTAPFLSYLAISMFGIASPAAIEQYEGEVNEQPVGTGPFVFEEWSRNNTITLAKNPDYWMEGKPYLDKVIFQVIPENSARLNALQTGEIDVLDGMNATDTNVVEETQGLELLKRPSFNIGYMAFNTEKEPFDDPKVRQAINMAINKEEIVNAFYNGLADTATSPLPPSLWGYDDTLEPYEYNVEEAKKLLAEAGYENGFETELYTMSNPRPYMPEPVKIAEAIQSDLAEVGITAEIRSSEWATYLDDTKQGKHSMAMYGWTGVMADPDNFLYPNLSKTNTEKPAQNIAFYKSDEFTSLITEARETIDQDKRIELYKQAQQLFQKDAPWVMLAYTTPPLAQVDYVEGYEPHPMTNDLLTDVYLTNQQ</sequence>
<evidence type="ECO:0000256" key="1">
    <source>
        <dbReference type="ARBA" id="ARBA00004193"/>
    </source>
</evidence>
<dbReference type="Proteomes" id="UP000242682">
    <property type="component" value="Unassembled WGS sequence"/>
</dbReference>
<dbReference type="GO" id="GO:0015833">
    <property type="term" value="P:peptide transport"/>
    <property type="evidence" value="ECO:0007669"/>
    <property type="project" value="TreeGrafter"/>
</dbReference>
<dbReference type="Gene3D" id="3.40.190.10">
    <property type="entry name" value="Periplasmic binding protein-like II"/>
    <property type="match status" value="1"/>
</dbReference>
<dbReference type="InterPro" id="IPR039424">
    <property type="entry name" value="SBP_5"/>
</dbReference>
<comment type="similarity">
    <text evidence="2">Belongs to the bacterial solute-binding protein 5 family.</text>
</comment>
<accession>A0A2P8H285</accession>
<evidence type="ECO:0000313" key="6">
    <source>
        <dbReference type="EMBL" id="PSL40328.1"/>
    </source>
</evidence>
<protein>
    <submittedName>
        <fullName evidence="6">Peptide/nickel transport system substrate-binding protein</fullName>
    </submittedName>
</protein>
<gene>
    <name evidence="6" type="ORF">B0H99_105105</name>
</gene>
<organism evidence="6 7">
    <name type="scientific">Planomicrobium soli</name>
    <dbReference type="NCBI Taxonomy" id="1176648"/>
    <lineage>
        <taxon>Bacteria</taxon>
        <taxon>Bacillati</taxon>
        <taxon>Bacillota</taxon>
        <taxon>Bacilli</taxon>
        <taxon>Bacillales</taxon>
        <taxon>Caryophanaceae</taxon>
        <taxon>Planomicrobium</taxon>
    </lineage>
</organism>
<dbReference type="PANTHER" id="PTHR30290:SF9">
    <property type="entry name" value="OLIGOPEPTIDE-BINDING PROTEIN APPA"/>
    <property type="match status" value="1"/>
</dbReference>
<dbReference type="InterPro" id="IPR023765">
    <property type="entry name" value="SBP_5_CS"/>
</dbReference>
<keyword evidence="3" id="KW-0813">Transport</keyword>
<evidence type="ECO:0000313" key="7">
    <source>
        <dbReference type="Proteomes" id="UP000242682"/>
    </source>
</evidence>
<dbReference type="RefSeq" id="WP_106533115.1">
    <property type="nucleotide sequence ID" value="NZ_PYAT01000005.1"/>
</dbReference>
<dbReference type="GO" id="GO:1904680">
    <property type="term" value="F:peptide transmembrane transporter activity"/>
    <property type="evidence" value="ECO:0007669"/>
    <property type="project" value="TreeGrafter"/>
</dbReference>
<evidence type="ECO:0000256" key="4">
    <source>
        <dbReference type="ARBA" id="ARBA00022729"/>
    </source>
</evidence>
<dbReference type="OrthoDB" id="9796817at2"/>
<feature type="domain" description="Solute-binding protein family 5" evidence="5">
    <location>
        <begin position="87"/>
        <end position="460"/>
    </location>
</feature>
<comment type="subcellular location">
    <subcellularLocation>
        <location evidence="1">Cell membrane</location>
        <topology evidence="1">Lipid-anchor</topology>
    </subcellularLocation>
</comment>
<evidence type="ECO:0000259" key="5">
    <source>
        <dbReference type="Pfam" id="PF00496"/>
    </source>
</evidence>
<dbReference type="GO" id="GO:0043190">
    <property type="term" value="C:ATP-binding cassette (ABC) transporter complex"/>
    <property type="evidence" value="ECO:0007669"/>
    <property type="project" value="InterPro"/>
</dbReference>
<dbReference type="GO" id="GO:0042597">
    <property type="term" value="C:periplasmic space"/>
    <property type="evidence" value="ECO:0007669"/>
    <property type="project" value="UniProtKB-ARBA"/>
</dbReference>
<dbReference type="SUPFAM" id="SSF53850">
    <property type="entry name" value="Periplasmic binding protein-like II"/>
    <property type="match status" value="1"/>
</dbReference>
<dbReference type="PROSITE" id="PS51257">
    <property type="entry name" value="PROKAR_LIPOPROTEIN"/>
    <property type="match status" value="1"/>
</dbReference>
<dbReference type="Gene3D" id="3.10.105.10">
    <property type="entry name" value="Dipeptide-binding Protein, Domain 3"/>
    <property type="match status" value="1"/>
</dbReference>
<name>A0A2P8H285_9BACL</name>
<comment type="caution">
    <text evidence="6">The sequence shown here is derived from an EMBL/GenBank/DDBJ whole genome shotgun (WGS) entry which is preliminary data.</text>
</comment>
<dbReference type="PIRSF" id="PIRSF002741">
    <property type="entry name" value="MppA"/>
    <property type="match status" value="1"/>
</dbReference>
<dbReference type="Gene3D" id="3.90.76.10">
    <property type="entry name" value="Dipeptide-binding Protein, Domain 1"/>
    <property type="match status" value="1"/>
</dbReference>
<dbReference type="PANTHER" id="PTHR30290">
    <property type="entry name" value="PERIPLASMIC BINDING COMPONENT OF ABC TRANSPORTER"/>
    <property type="match status" value="1"/>
</dbReference>
<dbReference type="Pfam" id="PF00496">
    <property type="entry name" value="SBP_bac_5"/>
    <property type="match status" value="1"/>
</dbReference>
<dbReference type="PROSITE" id="PS01040">
    <property type="entry name" value="SBP_BACTERIAL_5"/>
    <property type="match status" value="1"/>
</dbReference>
<dbReference type="CDD" id="cd08493">
    <property type="entry name" value="PBP2_DppA_like"/>
    <property type="match status" value="1"/>
</dbReference>
<evidence type="ECO:0000256" key="3">
    <source>
        <dbReference type="ARBA" id="ARBA00022448"/>
    </source>
</evidence>
<dbReference type="InterPro" id="IPR030678">
    <property type="entry name" value="Peptide/Ni-bd"/>
</dbReference>
<dbReference type="InterPro" id="IPR000914">
    <property type="entry name" value="SBP_5_dom"/>
</dbReference>
<reference evidence="6 7" key="1">
    <citation type="submission" date="2018-03" db="EMBL/GenBank/DDBJ databases">
        <title>Genomic Encyclopedia of Type Strains, Phase III (KMG-III): the genomes of soil and plant-associated and newly described type strains.</title>
        <authorList>
            <person name="Whitman W."/>
        </authorList>
    </citation>
    <scope>NUCLEOTIDE SEQUENCE [LARGE SCALE GENOMIC DNA]</scope>
    <source>
        <strain evidence="6 7">CGMCC 1.12259</strain>
    </source>
</reference>
<proteinExistence type="inferred from homology"/>
<dbReference type="EMBL" id="PYAT01000005">
    <property type="protein sequence ID" value="PSL40328.1"/>
    <property type="molecule type" value="Genomic_DNA"/>
</dbReference>